<dbReference type="InterPro" id="IPR008638">
    <property type="entry name" value="FhaB/CdiA-like_TPS"/>
</dbReference>
<dbReference type="NCBIfam" id="TIGR01731">
    <property type="entry name" value="fil_hemag_20aa"/>
    <property type="match status" value="13"/>
</dbReference>
<dbReference type="InterPro" id="IPR010069">
    <property type="entry name" value="CdiA_FHA1_rpt"/>
</dbReference>
<comment type="caution">
    <text evidence="3">The sequence shown here is derived from an EMBL/GenBank/DDBJ whole genome shotgun (WGS) entry which is preliminary data.</text>
</comment>
<dbReference type="SUPFAM" id="SSF51126">
    <property type="entry name" value="Pectin lyase-like"/>
    <property type="match status" value="1"/>
</dbReference>
<dbReference type="Proteomes" id="UP000309819">
    <property type="component" value="Unassembled WGS sequence"/>
</dbReference>
<sequence>MDALPRPATFCGLPKRGIVLLLINALFWQPLWAQAAPGIVVSNGTTQLTQAGNGVPVVNIAAPNSSGLSHNKFQAYNVGKEGLILNNATGNLQSTQLGGIIVGNPNLKGHAASTILNEVKGGSPSQLNGYTEVAGRSARVIVANPYGITCNGCGFINTPRATLTTGKPVLDDNGRLQRFEVDSGQVGIEGDGLDASNIDQFEIITRSAKINGEIHARKLTIIAGQNDVAADTLATTARASDGNAPELAIDASALGGMYANTIRLVGNEAGVGVKLDGNLAASAGDMQLDANGHLRVAQAAASGNIDVHGRSVELTGPTYAAGKVTVQADTTLTNRGTLAAAGDVALTAGGTLRNSAIVEAGVNRDNTRNQSADVTLRGATVENHGQVIASRTLDVTASATVNNQAGVLSGRQGVTLAGQHLDNRASGTVASRDGDLKVTLSGTLDNREQGALVAKGKVEASAARIDNSNGVLSSGAALTLEASTALLNASLGLIDAGTTLTLNASGFDNRGGQVQAQGLATLTLSGASQNDGGSLYSASGLSIDNQGAAFSNRGGSLTSVGALSLLAGSFDNSQKGNTASAGLLRIVVGGRLDNTDGGLLYSQAGGADLNAGHFDNSGGLTQGETLTLTGARASNDGGSLIANSGAALLEVGAYDNGTGTLVAQGLLKVIGDSFANHGQVAANSISTELSGVLDNQRGIIESSQSLTLEAASLDNRSGSLRALGSSDSTQVNLQGLLDNQNGTLESANQDLSLSAARLSNGGGQITHAGSGQLGVSLSLLNDAGGALSTRGALDLRGDSWTNSTAILASALNVEVGQLTQTARGKLLGINGFTGQGSDWVNDGEIATDGNLSLTLGGAYSGAGQADAAGTLGLSAASVNLGNSATLRAGGDSQLNVTGALTSAGRVTSNGDLLLRANALHNQGTLGSAGSLEAWVDTLLNDHGLVFSGELMSLHARTLTNRYGDLYSFAGMQVDGADGNSRAESLENISGSLESGSGMLLRAATVTNRKDVFNNVDQLTAGNISVTCYDCSGDHHNVDYVARETFTSQVTEDSPAATLQSGGNLIVDAASLANHYSTIASNGDISITADNIVNQGAASTTTQRTRIWNTGRVTDGTDERFRAAYVYPYNVQGLPKELPLGALNSWSQVSDITTISDTGIAAAAVIQAAGSVHLSATQNISNVVEYKASDAGASQVGDTRATGVAQPLVVQLNAQLPADLAQQQVNPTTLPGFDLPSGENGLFRLSDPDLADAAGAVTLANNPSIAHRYLIETNPALTDMRQFMSSDYLLGLLDYNPDSSWKRLGDGFYEQRLVQQAITARTGQALLDGQTSNEAQFKYLMDNALVSKQALNLSVGVALSAEQVAALTHDIVWMEDQVVRGEHVLVPVLYLANANTRLAPSGALVQGTDVSLISGQDLLNSGTLRATRNLSVQAARDITNTRLMQAGERLDLTAGVDVSNRAGGILSGRDVSVTAITGNLINERTVSSTENSGTGFSQRTSVVDSAARIEAANDLTITAGNSIANVGGVIQAGAQATLQAANDVLIAAAEESNASSRQDKRHNISRSDTTQHASEVSAGTNLNILAGNDLTVIASQLKAGNDIALQAGNDLSLISAANDSSFAYRYKGHGKKLEQREEHSQQVASVVQAGGSLNAIAGNNLTLSASRISAGGEAYLYAGDQLNLLAAQNTDYSLYDKSSKGSWGSKKTRRDEVTDVTYVGSQIKAGGNLTLASAGDQTYQGARLETARDLSIDSGGAITFAAVKDLHQESHEKSSNSLVWTSMSGKGRTDETVRQTEMAVQGELMIQAAQRITVDVREVNQQTVQQTIDAMVEVNPDLAWLKDAEARGDVDWRRVKEVHDSYKYSHSGLGGAAQLVIAIIIAYFTAGAASGLVAGAAGTAGATTTAGAAWASSATMVSTTTVGAATTTVTTTVAAGWANAAMTAVLVGMETNAAIGLINNGGNLGAALKQATSKDALKGYAISGVTAGLTTGLYDQWTSTETGPSTTQGATQTTAQNSGSNSTALLNSGPVQTLSPLSSWSGVGQFAANQALQNSTSALLSKALGQKGSLGDALQQSLVNTFMAAGFNLVGDIGHEYHLDDGSAAKIGLHALMGGLAAEAMGGDFKTGALAAGVNEAMVKSLSDAYKNMDPDDKQRLLVMNSQLIGVLSASLQGGDDKSVQVAAAVNASATQYNWLLHGEIEEADRAREACKAQGGDVVACQDNVTRAIDALDKARDLDQKNHAREIQLQALKDRDWTEQEYRKAVFDDYFAAQQVDQ</sequence>
<dbReference type="Pfam" id="PF13332">
    <property type="entry name" value="Fil_haemagg_2"/>
    <property type="match status" value="2"/>
</dbReference>
<evidence type="ECO:0000313" key="4">
    <source>
        <dbReference type="Proteomes" id="UP000309819"/>
    </source>
</evidence>
<keyword evidence="4" id="KW-1185">Reference proteome</keyword>
<proteinExistence type="predicted"/>
<name>A0A5R8YUQ0_9PSED</name>
<dbReference type="InterPro" id="IPR012334">
    <property type="entry name" value="Pectin_lyas_fold"/>
</dbReference>
<organism evidence="3 4">
    <name type="scientific">Pseudomonas mosselii</name>
    <dbReference type="NCBI Taxonomy" id="78327"/>
    <lineage>
        <taxon>Bacteria</taxon>
        <taxon>Pseudomonadati</taxon>
        <taxon>Pseudomonadota</taxon>
        <taxon>Gammaproteobacteria</taxon>
        <taxon>Pseudomonadales</taxon>
        <taxon>Pseudomonadaceae</taxon>
        <taxon>Pseudomonas</taxon>
    </lineage>
</organism>
<protein>
    <submittedName>
        <fullName evidence="3">Filamentous hemagglutinin N-terminal domain-containing protein</fullName>
    </submittedName>
</protein>
<dbReference type="Pfam" id="PF05594">
    <property type="entry name" value="Fil_haemagg"/>
    <property type="match status" value="12"/>
</dbReference>
<dbReference type="InterPro" id="IPR008619">
    <property type="entry name" value="Filamentous_hemagglutn_rpt"/>
</dbReference>
<dbReference type="InterPro" id="IPR025157">
    <property type="entry name" value="Hemagglutinin_rpt"/>
</dbReference>
<reference evidence="3 4" key="1">
    <citation type="submission" date="2019-05" db="EMBL/GenBank/DDBJ databases">
        <title>Pseudomonas sp. SC006 isolated from lettuce that can produce HBGAs.</title>
        <authorList>
            <person name="Wang D."/>
            <person name="Liao N."/>
            <person name="Liu D."/>
            <person name="Zhang Z."/>
            <person name="Zou S."/>
        </authorList>
    </citation>
    <scope>NUCLEOTIDE SEQUENCE [LARGE SCALE GENOMIC DNA]</scope>
    <source>
        <strain evidence="3 4">SC006</strain>
    </source>
</reference>
<dbReference type="EMBL" id="VAUO01000008">
    <property type="protein sequence ID" value="TLP57238.1"/>
    <property type="molecule type" value="Genomic_DNA"/>
</dbReference>
<evidence type="ECO:0000259" key="2">
    <source>
        <dbReference type="SMART" id="SM00912"/>
    </source>
</evidence>
<dbReference type="NCBIfam" id="TIGR01901">
    <property type="entry name" value="adhes_NPXG"/>
    <property type="match status" value="1"/>
</dbReference>
<accession>A0A5R8YUQ0</accession>
<dbReference type="InterPro" id="IPR011050">
    <property type="entry name" value="Pectin_lyase_fold/virulence"/>
</dbReference>
<dbReference type="InterPro" id="IPR006915">
    <property type="entry name" value="DUF637_hemagglutn_put"/>
</dbReference>
<dbReference type="Gene3D" id="2.160.20.10">
    <property type="entry name" value="Single-stranded right-handed beta-helix, Pectin lyase-like"/>
    <property type="match status" value="1"/>
</dbReference>
<dbReference type="SMART" id="SM00912">
    <property type="entry name" value="Haemagg_act"/>
    <property type="match status" value="1"/>
</dbReference>
<feature type="region of interest" description="Disordered" evidence="1">
    <location>
        <begin position="1550"/>
        <end position="1574"/>
    </location>
</feature>
<dbReference type="OrthoDB" id="2664633at2"/>
<evidence type="ECO:0000256" key="1">
    <source>
        <dbReference type="SAM" id="MobiDB-lite"/>
    </source>
</evidence>
<feature type="non-terminal residue" evidence="3">
    <location>
        <position position="2277"/>
    </location>
</feature>
<feature type="region of interest" description="Disordered" evidence="1">
    <location>
        <begin position="1999"/>
        <end position="2026"/>
    </location>
</feature>
<evidence type="ECO:0000313" key="3">
    <source>
        <dbReference type="EMBL" id="TLP57238.1"/>
    </source>
</evidence>
<feature type="compositionally biased region" description="Polar residues" evidence="1">
    <location>
        <begin position="1565"/>
        <end position="1574"/>
    </location>
</feature>
<dbReference type="Pfam" id="PF04830">
    <property type="entry name" value="DUF637"/>
    <property type="match status" value="1"/>
</dbReference>
<feature type="compositionally biased region" description="Low complexity" evidence="1">
    <location>
        <begin position="2001"/>
        <end position="2018"/>
    </location>
</feature>
<feature type="domain" description="Filamentous haemagglutinin FhaB/tRNA nuclease CdiA-like TPS" evidence="2">
    <location>
        <begin position="52"/>
        <end position="173"/>
    </location>
</feature>
<dbReference type="RefSeq" id="WP_138220582.1">
    <property type="nucleotide sequence ID" value="NZ_VAUO01000008.1"/>
</dbReference>
<dbReference type="GO" id="GO:0003824">
    <property type="term" value="F:catalytic activity"/>
    <property type="evidence" value="ECO:0007669"/>
    <property type="project" value="UniProtKB-ARBA"/>
</dbReference>
<dbReference type="Pfam" id="PF05860">
    <property type="entry name" value="TPS"/>
    <property type="match status" value="1"/>
</dbReference>
<gene>
    <name evidence="3" type="ORF">FEM01_16620</name>
</gene>